<organism evidence="1">
    <name type="scientific">Phytophthora nicotianae</name>
    <name type="common">Potato buckeye rot agent</name>
    <name type="synonym">Phytophthora parasitica</name>
    <dbReference type="NCBI Taxonomy" id="4792"/>
    <lineage>
        <taxon>Eukaryota</taxon>
        <taxon>Sar</taxon>
        <taxon>Stramenopiles</taxon>
        <taxon>Oomycota</taxon>
        <taxon>Peronosporomycetes</taxon>
        <taxon>Peronosporales</taxon>
        <taxon>Peronosporaceae</taxon>
        <taxon>Phytophthora</taxon>
    </lineage>
</organism>
<gene>
    <name evidence="1" type="ORF">L914_10204</name>
</gene>
<evidence type="ECO:0000313" key="1">
    <source>
        <dbReference type="EMBL" id="ETM44578.1"/>
    </source>
</evidence>
<evidence type="ECO:0008006" key="2">
    <source>
        <dbReference type="Google" id="ProtNLM"/>
    </source>
</evidence>
<sequence>LAARAKQEFAMIKVPAQGTISAIIARKDVYLNAKEEDLQARRSRHVAFPELDTALANWVLHCQARCITIDGNLASEAQRCVAHG</sequence>
<reference evidence="1" key="1">
    <citation type="submission" date="2013-11" db="EMBL/GenBank/DDBJ databases">
        <title>The Genome Sequence of Phytophthora parasitica IAC_01/95.</title>
        <authorList>
            <consortium name="The Broad Institute Genomics Platform"/>
            <person name="Russ C."/>
            <person name="Tyler B."/>
            <person name="Panabieres F."/>
            <person name="Shan W."/>
            <person name="Tripathy S."/>
            <person name="Grunwald N."/>
            <person name="Machado M."/>
            <person name="Johnson C.S."/>
            <person name="Arredondo F."/>
            <person name="Hong C."/>
            <person name="Coffey M."/>
            <person name="Young S.K."/>
            <person name="Zeng Q."/>
            <person name="Gargeya S."/>
            <person name="Fitzgerald M."/>
            <person name="Abouelleil A."/>
            <person name="Alvarado L."/>
            <person name="Chapman S.B."/>
            <person name="Gainer-Dewar J."/>
            <person name="Goldberg J."/>
            <person name="Griggs A."/>
            <person name="Gujja S."/>
            <person name="Hansen M."/>
            <person name="Howarth C."/>
            <person name="Imamovic A."/>
            <person name="Ireland A."/>
            <person name="Larimer J."/>
            <person name="McCowan C."/>
            <person name="Murphy C."/>
            <person name="Pearson M."/>
            <person name="Poon T.W."/>
            <person name="Priest M."/>
            <person name="Roberts A."/>
            <person name="Saif S."/>
            <person name="Shea T."/>
            <person name="Sykes S."/>
            <person name="Wortman J."/>
            <person name="Nusbaum C."/>
            <person name="Birren B."/>
        </authorList>
    </citation>
    <scope>NUCLEOTIDE SEQUENCE [LARGE SCALE GENOMIC DNA]</scope>
    <source>
        <strain evidence="1">IAC_01/95</strain>
    </source>
</reference>
<proteinExistence type="predicted"/>
<dbReference type="AlphaFoldDB" id="W2N9I8"/>
<dbReference type="EMBL" id="KI693311">
    <property type="protein sequence ID" value="ETM44578.1"/>
    <property type="molecule type" value="Genomic_DNA"/>
</dbReference>
<name>W2N9I8_PHYNI</name>
<protein>
    <recommendedName>
        <fullName evidence="2">HTH CENPB-type domain-containing protein</fullName>
    </recommendedName>
</protein>
<accession>W2N9I8</accession>
<dbReference type="Proteomes" id="UP000054532">
    <property type="component" value="Unassembled WGS sequence"/>
</dbReference>
<feature type="non-terminal residue" evidence="1">
    <location>
        <position position="1"/>
    </location>
</feature>